<keyword evidence="2" id="KW-1185">Reference proteome</keyword>
<accession>B0DU80</accession>
<dbReference type="AlphaFoldDB" id="B0DU80"/>
<dbReference type="HOGENOM" id="CLU_836955_0_0_1"/>
<name>B0DU80_LACBS</name>
<dbReference type="EMBL" id="DS547135">
    <property type="protein sequence ID" value="EDR01902.1"/>
    <property type="molecule type" value="Genomic_DNA"/>
</dbReference>
<dbReference type="InParanoid" id="B0DU80"/>
<dbReference type="GeneID" id="6083098"/>
<dbReference type="RefSeq" id="XP_001887512.1">
    <property type="nucleotide sequence ID" value="XM_001887477.1"/>
</dbReference>
<organism evidence="2">
    <name type="scientific">Laccaria bicolor (strain S238N-H82 / ATCC MYA-4686)</name>
    <name type="common">Bicoloured deceiver</name>
    <name type="synonym">Laccaria laccata var. bicolor</name>
    <dbReference type="NCBI Taxonomy" id="486041"/>
    <lineage>
        <taxon>Eukaryota</taxon>
        <taxon>Fungi</taxon>
        <taxon>Dikarya</taxon>
        <taxon>Basidiomycota</taxon>
        <taxon>Agaricomycotina</taxon>
        <taxon>Agaricomycetes</taxon>
        <taxon>Agaricomycetidae</taxon>
        <taxon>Agaricales</taxon>
        <taxon>Agaricineae</taxon>
        <taxon>Hydnangiaceae</taxon>
        <taxon>Laccaria</taxon>
    </lineage>
</organism>
<reference evidence="1 2" key="1">
    <citation type="journal article" date="2008" name="Nature">
        <title>The genome of Laccaria bicolor provides insights into mycorrhizal symbiosis.</title>
        <authorList>
            <person name="Martin F."/>
            <person name="Aerts A."/>
            <person name="Ahren D."/>
            <person name="Brun A."/>
            <person name="Danchin E.G.J."/>
            <person name="Duchaussoy F."/>
            <person name="Gibon J."/>
            <person name="Kohler A."/>
            <person name="Lindquist E."/>
            <person name="Pereda V."/>
            <person name="Salamov A."/>
            <person name="Shapiro H.J."/>
            <person name="Wuyts J."/>
            <person name="Blaudez D."/>
            <person name="Buee M."/>
            <person name="Brokstein P."/>
            <person name="Canbaeck B."/>
            <person name="Cohen D."/>
            <person name="Courty P.E."/>
            <person name="Coutinho P.M."/>
            <person name="Delaruelle C."/>
            <person name="Detter J.C."/>
            <person name="Deveau A."/>
            <person name="DiFazio S."/>
            <person name="Duplessis S."/>
            <person name="Fraissinet-Tachet L."/>
            <person name="Lucic E."/>
            <person name="Frey-Klett P."/>
            <person name="Fourrey C."/>
            <person name="Feussner I."/>
            <person name="Gay G."/>
            <person name="Grimwood J."/>
            <person name="Hoegger P.J."/>
            <person name="Jain P."/>
            <person name="Kilaru S."/>
            <person name="Labbe J."/>
            <person name="Lin Y.C."/>
            <person name="Legue V."/>
            <person name="Le Tacon F."/>
            <person name="Marmeisse R."/>
            <person name="Melayah D."/>
            <person name="Montanini B."/>
            <person name="Muratet M."/>
            <person name="Nehls U."/>
            <person name="Niculita-Hirzel H."/>
            <person name="Oudot-Le Secq M.P."/>
            <person name="Peter M."/>
            <person name="Quesneville H."/>
            <person name="Rajashekar B."/>
            <person name="Reich M."/>
            <person name="Rouhier N."/>
            <person name="Schmutz J."/>
            <person name="Yin T."/>
            <person name="Chalot M."/>
            <person name="Henrissat B."/>
            <person name="Kuees U."/>
            <person name="Lucas S."/>
            <person name="Van de Peer Y."/>
            <person name="Podila G.K."/>
            <person name="Polle A."/>
            <person name="Pukkila P.J."/>
            <person name="Richardson P.M."/>
            <person name="Rouze P."/>
            <person name="Sanders I.R."/>
            <person name="Stajich J.E."/>
            <person name="Tunlid A."/>
            <person name="Tuskan G."/>
            <person name="Grigoriev I.V."/>
        </authorList>
    </citation>
    <scope>NUCLEOTIDE SEQUENCE [LARGE SCALE GENOMIC DNA]</scope>
    <source>
        <strain evidence="2">S238N-H82 / ATCC MYA-4686</strain>
    </source>
</reference>
<evidence type="ECO:0000313" key="2">
    <source>
        <dbReference type="Proteomes" id="UP000001194"/>
    </source>
</evidence>
<sequence>MDDLITDSVQIMIGLTSDAITVVERTPGTAIPPGVNRAGDVTWELRQLLKRPHLSAFASIFDSLIQQGRNISTFRVTMQYDFSESRMVQDYRSKSVLQGFSQVGGLWTFLTGIKPISFLGLAHSTQRGKIRKACHEEYPKIREQIRQPASERGLLSFICDQLIDVGFLDDEVDEANDADSFVNQELDQVEMSQFIPSTFKSEPSFNDAGSALHLSSTAHKWLTFLHISLTFETLLGSSMPTISAKSRKRARSWFKKGQTLQVPADCAARAAGPDSVKEVDIVCTVRTRVILARSTGIGWLSETKAFEDEDSLRIRYGRIVVENEEVDRSVDD</sequence>
<protein>
    <submittedName>
        <fullName evidence="1">Predicted protein</fullName>
    </submittedName>
</protein>
<dbReference type="OrthoDB" id="3227921at2759"/>
<gene>
    <name evidence="1" type="ORF">LACBIDRAFT_332904</name>
</gene>
<dbReference type="Proteomes" id="UP000001194">
    <property type="component" value="Unassembled WGS sequence"/>
</dbReference>
<evidence type="ECO:0000313" key="1">
    <source>
        <dbReference type="EMBL" id="EDR01902.1"/>
    </source>
</evidence>
<dbReference type="KEGG" id="lbc:LACBIDRAFT_332904"/>
<proteinExistence type="predicted"/>